<feature type="non-terminal residue" evidence="1">
    <location>
        <position position="1"/>
    </location>
</feature>
<protein>
    <submittedName>
        <fullName evidence="1">Uncharacterized protein</fullName>
    </submittedName>
</protein>
<sequence length="74" mass="8710">VTLQGNVEVHRSIFILLNEYLLPNFMLKIVIISVTKQLEFIYVTKNTVNQLRRLRRLSCMRPSYVLEIIDGMTN</sequence>
<keyword evidence="2" id="KW-1185">Reference proteome</keyword>
<proteinExistence type="predicted"/>
<evidence type="ECO:0000313" key="1">
    <source>
        <dbReference type="EMBL" id="KAJ9576443.1"/>
    </source>
</evidence>
<dbReference type="EMBL" id="JASPKZ010009790">
    <property type="protein sequence ID" value="KAJ9576443.1"/>
    <property type="molecule type" value="Genomic_DNA"/>
</dbReference>
<reference evidence="1" key="2">
    <citation type="submission" date="2023-05" db="EMBL/GenBank/DDBJ databases">
        <authorList>
            <person name="Fouks B."/>
        </authorList>
    </citation>
    <scope>NUCLEOTIDE SEQUENCE</scope>
    <source>
        <strain evidence="1">Stay&amp;Tobe</strain>
        <tissue evidence="1">Testes</tissue>
    </source>
</reference>
<organism evidence="1 2">
    <name type="scientific">Diploptera punctata</name>
    <name type="common">Pacific beetle cockroach</name>
    <dbReference type="NCBI Taxonomy" id="6984"/>
    <lineage>
        <taxon>Eukaryota</taxon>
        <taxon>Metazoa</taxon>
        <taxon>Ecdysozoa</taxon>
        <taxon>Arthropoda</taxon>
        <taxon>Hexapoda</taxon>
        <taxon>Insecta</taxon>
        <taxon>Pterygota</taxon>
        <taxon>Neoptera</taxon>
        <taxon>Polyneoptera</taxon>
        <taxon>Dictyoptera</taxon>
        <taxon>Blattodea</taxon>
        <taxon>Blaberoidea</taxon>
        <taxon>Blaberidae</taxon>
        <taxon>Diplopterinae</taxon>
        <taxon>Diploptera</taxon>
    </lineage>
</organism>
<gene>
    <name evidence="1" type="ORF">L9F63_006656</name>
</gene>
<accession>A0AAD7ZAI6</accession>
<comment type="caution">
    <text evidence="1">The sequence shown here is derived from an EMBL/GenBank/DDBJ whole genome shotgun (WGS) entry which is preliminary data.</text>
</comment>
<name>A0AAD7ZAI6_DIPPU</name>
<feature type="non-terminal residue" evidence="1">
    <location>
        <position position="74"/>
    </location>
</feature>
<evidence type="ECO:0000313" key="2">
    <source>
        <dbReference type="Proteomes" id="UP001233999"/>
    </source>
</evidence>
<dbReference type="Proteomes" id="UP001233999">
    <property type="component" value="Unassembled WGS sequence"/>
</dbReference>
<reference evidence="1" key="1">
    <citation type="journal article" date="2023" name="IScience">
        <title>Live-bearing cockroach genome reveals convergent evolutionary mechanisms linked to viviparity in insects and beyond.</title>
        <authorList>
            <person name="Fouks B."/>
            <person name="Harrison M.C."/>
            <person name="Mikhailova A.A."/>
            <person name="Marchal E."/>
            <person name="English S."/>
            <person name="Carruthers M."/>
            <person name="Jennings E.C."/>
            <person name="Chiamaka E.L."/>
            <person name="Frigard R.A."/>
            <person name="Pippel M."/>
            <person name="Attardo G.M."/>
            <person name="Benoit J.B."/>
            <person name="Bornberg-Bauer E."/>
            <person name="Tobe S.S."/>
        </authorList>
    </citation>
    <scope>NUCLEOTIDE SEQUENCE</scope>
    <source>
        <strain evidence="1">Stay&amp;Tobe</strain>
    </source>
</reference>
<dbReference type="AlphaFoldDB" id="A0AAD7ZAI6"/>